<keyword evidence="7" id="KW-0378">Hydrolase</keyword>
<evidence type="ECO:0000256" key="13">
    <source>
        <dbReference type="ARBA" id="ARBA00023316"/>
    </source>
</evidence>
<dbReference type="InterPro" id="IPR001264">
    <property type="entry name" value="Glyco_trans_51"/>
</dbReference>
<dbReference type="InterPro" id="IPR013783">
    <property type="entry name" value="Ig-like_fold"/>
</dbReference>
<dbReference type="GO" id="GO:0008955">
    <property type="term" value="F:peptidoglycan glycosyltransferase activity"/>
    <property type="evidence" value="ECO:0007669"/>
    <property type="project" value="UniProtKB-EC"/>
</dbReference>
<dbReference type="GO" id="GO:0009252">
    <property type="term" value="P:peptidoglycan biosynthetic process"/>
    <property type="evidence" value="ECO:0007669"/>
    <property type="project" value="UniProtKB-KW"/>
</dbReference>
<dbReference type="RefSeq" id="WP_131236716.1">
    <property type="nucleotide sequence ID" value="NZ_SJTH01000008.1"/>
</dbReference>
<dbReference type="Pfam" id="PF00905">
    <property type="entry name" value="Transpeptidase"/>
    <property type="match status" value="1"/>
</dbReference>
<feature type="transmembrane region" description="Helical" evidence="17">
    <location>
        <begin position="37"/>
        <end position="61"/>
    </location>
</feature>
<organism evidence="20 21">
    <name type="scientific">Cytobacillus praedii</name>
    <dbReference type="NCBI Taxonomy" id="1742358"/>
    <lineage>
        <taxon>Bacteria</taxon>
        <taxon>Bacillati</taxon>
        <taxon>Bacillota</taxon>
        <taxon>Bacilli</taxon>
        <taxon>Bacillales</taxon>
        <taxon>Bacillaceae</taxon>
        <taxon>Cytobacillus</taxon>
    </lineage>
</organism>
<keyword evidence="9" id="KW-0573">Peptidoglycan synthesis</keyword>
<name>A0A4R1B0I1_9BACI</name>
<evidence type="ECO:0000256" key="8">
    <source>
        <dbReference type="ARBA" id="ARBA00022960"/>
    </source>
</evidence>
<evidence type="ECO:0000256" key="14">
    <source>
        <dbReference type="ARBA" id="ARBA00034000"/>
    </source>
</evidence>
<dbReference type="Proteomes" id="UP000293846">
    <property type="component" value="Unassembled WGS sequence"/>
</dbReference>
<keyword evidence="11 17" id="KW-0472">Membrane</keyword>
<evidence type="ECO:0000256" key="3">
    <source>
        <dbReference type="ARBA" id="ARBA00022670"/>
    </source>
</evidence>
<evidence type="ECO:0000256" key="12">
    <source>
        <dbReference type="ARBA" id="ARBA00023268"/>
    </source>
</evidence>
<reference evidence="20 21" key="1">
    <citation type="submission" date="2019-03" db="EMBL/GenBank/DDBJ databases">
        <authorList>
            <person name="Jensen L."/>
            <person name="Storgaard J."/>
            <person name="Sulaj E."/>
            <person name="Schramm A."/>
            <person name="Marshall I.P.G."/>
        </authorList>
    </citation>
    <scope>NUCLEOTIDE SEQUENCE [LARGE SCALE GENOMIC DNA]</scope>
    <source>
        <strain evidence="20 21">2017H2G3</strain>
    </source>
</reference>
<evidence type="ECO:0000256" key="4">
    <source>
        <dbReference type="ARBA" id="ARBA00022676"/>
    </source>
</evidence>
<dbReference type="EMBL" id="SJTH01000008">
    <property type="protein sequence ID" value="TCJ04625.1"/>
    <property type="molecule type" value="Genomic_DNA"/>
</dbReference>
<protein>
    <submittedName>
        <fullName evidence="20">Peptidoglycan glycosyltransferase</fullName>
    </submittedName>
</protein>
<keyword evidence="13" id="KW-0961">Cell wall biogenesis/degradation</keyword>
<evidence type="ECO:0000256" key="7">
    <source>
        <dbReference type="ARBA" id="ARBA00022801"/>
    </source>
</evidence>
<evidence type="ECO:0000256" key="1">
    <source>
        <dbReference type="ARBA" id="ARBA00022475"/>
    </source>
</evidence>
<keyword evidence="1" id="KW-1003">Cell membrane</keyword>
<comment type="catalytic activity">
    <reaction evidence="15">
        <text>[GlcNAc-(1-&gt;4)-Mur2Ac(oyl-L-Ala-gamma-D-Glu-L-Lys-D-Ala-D-Ala)](n)-di-trans,octa-cis-undecaprenyl diphosphate + beta-D-GlcNAc-(1-&gt;4)-Mur2Ac(oyl-L-Ala-gamma-D-Glu-L-Lys-D-Ala-D-Ala)-di-trans,octa-cis-undecaprenyl diphosphate = [GlcNAc-(1-&gt;4)-Mur2Ac(oyl-L-Ala-gamma-D-Glu-L-Lys-D-Ala-D-Ala)](n+1)-di-trans,octa-cis-undecaprenyl diphosphate + di-trans,octa-cis-undecaprenyl diphosphate + H(+)</text>
        <dbReference type="Rhea" id="RHEA:23708"/>
        <dbReference type="Rhea" id="RHEA-COMP:9602"/>
        <dbReference type="Rhea" id="RHEA-COMP:9603"/>
        <dbReference type="ChEBI" id="CHEBI:15378"/>
        <dbReference type="ChEBI" id="CHEBI:58405"/>
        <dbReference type="ChEBI" id="CHEBI:60033"/>
        <dbReference type="ChEBI" id="CHEBI:78435"/>
        <dbReference type="EC" id="2.4.99.28"/>
    </reaction>
</comment>
<evidence type="ECO:0000313" key="21">
    <source>
        <dbReference type="Proteomes" id="UP000293846"/>
    </source>
</evidence>
<proteinExistence type="predicted"/>
<dbReference type="PANTHER" id="PTHR32282">
    <property type="entry name" value="BINDING PROTEIN TRANSPEPTIDASE, PUTATIVE-RELATED"/>
    <property type="match status" value="1"/>
</dbReference>
<keyword evidence="6 17" id="KW-0812">Transmembrane</keyword>
<dbReference type="AlphaFoldDB" id="A0A4R1B0I1"/>
<dbReference type="GO" id="GO:0008658">
    <property type="term" value="F:penicillin binding"/>
    <property type="evidence" value="ECO:0007669"/>
    <property type="project" value="InterPro"/>
</dbReference>
<dbReference type="STRING" id="1742358.GCA_001439605_03830"/>
<evidence type="ECO:0000313" key="20">
    <source>
        <dbReference type="EMBL" id="TCJ04625.1"/>
    </source>
</evidence>
<evidence type="ECO:0000256" key="6">
    <source>
        <dbReference type="ARBA" id="ARBA00022692"/>
    </source>
</evidence>
<feature type="domain" description="Penicillin-binding protein transpeptidase" evidence="18">
    <location>
        <begin position="419"/>
        <end position="665"/>
    </location>
</feature>
<keyword evidence="2" id="KW-0121">Carboxypeptidase</keyword>
<evidence type="ECO:0000259" key="19">
    <source>
        <dbReference type="Pfam" id="PF00912"/>
    </source>
</evidence>
<dbReference type="GO" id="GO:0008360">
    <property type="term" value="P:regulation of cell shape"/>
    <property type="evidence" value="ECO:0007669"/>
    <property type="project" value="UniProtKB-KW"/>
</dbReference>
<gene>
    <name evidence="20" type="ORF">E0Y62_09280</name>
</gene>
<evidence type="ECO:0000256" key="16">
    <source>
        <dbReference type="SAM" id="MobiDB-lite"/>
    </source>
</evidence>
<dbReference type="Gene3D" id="3.90.1310.40">
    <property type="match status" value="1"/>
</dbReference>
<evidence type="ECO:0000256" key="9">
    <source>
        <dbReference type="ARBA" id="ARBA00022984"/>
    </source>
</evidence>
<keyword evidence="12" id="KW-0511">Multifunctional enzyme</keyword>
<keyword evidence="3" id="KW-0645">Protease</keyword>
<feature type="region of interest" description="Disordered" evidence="16">
    <location>
        <begin position="905"/>
        <end position="975"/>
    </location>
</feature>
<keyword evidence="10 17" id="KW-1133">Transmembrane helix</keyword>
<evidence type="ECO:0000256" key="11">
    <source>
        <dbReference type="ARBA" id="ARBA00023136"/>
    </source>
</evidence>
<comment type="catalytic activity">
    <reaction evidence="14">
        <text>Preferential cleavage: (Ac)2-L-Lys-D-Ala-|-D-Ala. Also transpeptidation of peptidyl-alanyl moieties that are N-acyl substituents of D-alanine.</text>
        <dbReference type="EC" id="3.4.16.4"/>
    </reaction>
</comment>
<dbReference type="GO" id="GO:0071555">
    <property type="term" value="P:cell wall organization"/>
    <property type="evidence" value="ECO:0007669"/>
    <property type="project" value="UniProtKB-KW"/>
</dbReference>
<dbReference type="OrthoDB" id="9766909at2"/>
<dbReference type="InterPro" id="IPR036950">
    <property type="entry name" value="PBP_transglycosylase"/>
</dbReference>
<evidence type="ECO:0000256" key="17">
    <source>
        <dbReference type="SAM" id="Phobius"/>
    </source>
</evidence>
<feature type="compositionally biased region" description="Basic and acidic residues" evidence="16">
    <location>
        <begin position="917"/>
        <end position="944"/>
    </location>
</feature>
<evidence type="ECO:0000256" key="10">
    <source>
        <dbReference type="ARBA" id="ARBA00022989"/>
    </source>
</evidence>
<evidence type="ECO:0000256" key="2">
    <source>
        <dbReference type="ARBA" id="ARBA00022645"/>
    </source>
</evidence>
<dbReference type="GO" id="GO:0030288">
    <property type="term" value="C:outer membrane-bounded periplasmic space"/>
    <property type="evidence" value="ECO:0007669"/>
    <property type="project" value="TreeGrafter"/>
</dbReference>
<evidence type="ECO:0000259" key="18">
    <source>
        <dbReference type="Pfam" id="PF00905"/>
    </source>
</evidence>
<keyword evidence="21" id="KW-1185">Reference proteome</keyword>
<sequence length="975" mass="107756">MKENRNLLDKLKSWLSIFTNKKTTKGASITFQVTWNLVLLFIILIVLGGSFAGGVGAGYFASLVKDEQIRPYENMKKDIYNYEETSELYFSENVYLGKLRTDLEREEVKLEDVSQHVIDAVIATEDEYFYEHDGVVPKAIMRAIFQEVTNSSVQSGGSTLTQQLIKNQLLTNEVSFERKAKEILLALRLEKFFDKKEILEAYLNVSTFGRNSSGRNIAGVQSAAKGLFGVNAKELNLPQAAFIAGLPQSPFGYTPYTQGGELKSPEGMEPGLTRMKTVLQRMFDNGRIDQKQYNEAVAYDIKKDFIPRVESSVEKYPYLTMEIEKRAAEVMSLILAEKDGYDEVDLKEDSELKNEYKILADRNLRQNGYQIHTTINKEIYDAMQAAKDSYQYYGSDKVEIIKDPETGESKEVIEPVQLGAVLIENSTGKILSFVGGRDYEAKQLNHATDTERPNGSTMKPLVVYAPAMELGAVAPGTVIPDVPVYLNPSKPGVPYPTNYDKRYSGLVSARHALKMSYNVPAMLTYKTIMDQRPAQYLEKMGFSSVIESDYHNPSLALGGITNGVTVEENVNAFGTFANNGKFIDSYIIEKIVDNSGNIIYQHEVKPVEVFSPQTAWLTIDMMRDVVKSGTANSLKSRLKFSSDWAGKTGTGQDLKDTWFVAVNPNVSFGVWTGYDTPKALELRYKGIHHSPRTIYLWAHLMNAAYDVAPGIVDPEEQFKMPGGIVRRSYCAASGLLPSEACSKAGLVESDWYNSKFVPSGSDNSFADGRYVQIGENRYMALASTPEEFTSSGVLLSPKYFEDKYGIPIKDTTKLIPKLDRWGNLLVAESKLSENGKNPGAPSISGKDSLITWSKHPEGDVIGYRVYQKTEGGAKKVSSISAGHPLSFSASNGEYYVTAVDIAGKESPPSNIIQLGKPPEKEQDVTTPPVEEKPKDPPGESENKNPDGSGTAPGDGDGDGNGDHEEGTEPPPPSNE</sequence>
<feature type="domain" description="Glycosyl transferase family 51" evidence="19">
    <location>
        <begin position="96"/>
        <end position="282"/>
    </location>
</feature>
<dbReference type="Gene3D" id="1.10.3810.10">
    <property type="entry name" value="Biosynthetic peptidoglycan transglycosylase-like"/>
    <property type="match status" value="1"/>
</dbReference>
<dbReference type="GO" id="GO:0009002">
    <property type="term" value="F:serine-type D-Ala-D-Ala carboxypeptidase activity"/>
    <property type="evidence" value="ECO:0007669"/>
    <property type="project" value="UniProtKB-EC"/>
</dbReference>
<dbReference type="PANTHER" id="PTHR32282:SF32">
    <property type="entry name" value="PENICILLIN-BINDING PROTEIN 2A"/>
    <property type="match status" value="1"/>
</dbReference>
<dbReference type="InterPro" id="IPR023346">
    <property type="entry name" value="Lysozyme-like_dom_sf"/>
</dbReference>
<comment type="caution">
    <text evidence="20">The sequence shown here is derived from an EMBL/GenBank/DDBJ whole genome shotgun (WGS) entry which is preliminary data.</text>
</comment>
<dbReference type="InterPro" id="IPR012338">
    <property type="entry name" value="Beta-lactam/transpept-like"/>
</dbReference>
<dbReference type="InterPro" id="IPR050396">
    <property type="entry name" value="Glycosyltr_51/Transpeptidase"/>
</dbReference>
<dbReference type="GO" id="GO:0006508">
    <property type="term" value="P:proteolysis"/>
    <property type="evidence" value="ECO:0007669"/>
    <property type="project" value="UniProtKB-KW"/>
</dbReference>
<evidence type="ECO:0000256" key="5">
    <source>
        <dbReference type="ARBA" id="ARBA00022679"/>
    </source>
</evidence>
<dbReference type="Gene3D" id="3.40.710.10">
    <property type="entry name" value="DD-peptidase/beta-lactamase superfamily"/>
    <property type="match status" value="1"/>
</dbReference>
<accession>A0A4R1B0I1</accession>
<keyword evidence="8" id="KW-0133">Cell shape</keyword>
<dbReference type="SUPFAM" id="SSF56601">
    <property type="entry name" value="beta-lactamase/transpeptidase-like"/>
    <property type="match status" value="1"/>
</dbReference>
<dbReference type="InterPro" id="IPR001460">
    <property type="entry name" value="PCN-bd_Tpept"/>
</dbReference>
<keyword evidence="5 20" id="KW-0808">Transferase</keyword>
<dbReference type="Pfam" id="PF00912">
    <property type="entry name" value="Transgly"/>
    <property type="match status" value="1"/>
</dbReference>
<dbReference type="SUPFAM" id="SSF53955">
    <property type="entry name" value="Lysozyme-like"/>
    <property type="match status" value="1"/>
</dbReference>
<keyword evidence="4" id="KW-0328">Glycosyltransferase</keyword>
<dbReference type="Gene3D" id="2.60.40.10">
    <property type="entry name" value="Immunoglobulins"/>
    <property type="match status" value="1"/>
</dbReference>
<evidence type="ECO:0000256" key="15">
    <source>
        <dbReference type="ARBA" id="ARBA00049902"/>
    </source>
</evidence>